<dbReference type="Pfam" id="PF18289">
    <property type="entry name" value="HU-CCDC81_euk_2"/>
    <property type="match status" value="1"/>
</dbReference>
<feature type="domain" description="CCDC81 HU" evidence="2">
    <location>
        <begin position="73"/>
        <end position="140"/>
    </location>
</feature>
<reference evidence="4" key="1">
    <citation type="submission" date="2025-08" db="UniProtKB">
        <authorList>
            <consortium name="RefSeq"/>
        </authorList>
    </citation>
    <scope>IDENTIFICATION</scope>
    <source>
        <tissue evidence="4">Blood</tissue>
    </source>
</reference>
<evidence type="ECO:0000313" key="4">
    <source>
        <dbReference type="RefSeq" id="XP_067168454.1"/>
    </source>
</evidence>
<organism evidence="3 4">
    <name type="scientific">Apteryx mantelli</name>
    <name type="common">North Island brown kiwi</name>
    <dbReference type="NCBI Taxonomy" id="2696672"/>
    <lineage>
        <taxon>Eukaryota</taxon>
        <taxon>Metazoa</taxon>
        <taxon>Chordata</taxon>
        <taxon>Craniata</taxon>
        <taxon>Vertebrata</taxon>
        <taxon>Euteleostomi</taxon>
        <taxon>Archelosauria</taxon>
        <taxon>Archosauria</taxon>
        <taxon>Dinosauria</taxon>
        <taxon>Saurischia</taxon>
        <taxon>Theropoda</taxon>
        <taxon>Coelurosauria</taxon>
        <taxon>Aves</taxon>
        <taxon>Palaeognathae</taxon>
        <taxon>Apterygiformes</taxon>
        <taxon>Apterygidae</taxon>
        <taxon>Apteryx</taxon>
    </lineage>
</organism>
<proteinExistence type="predicted"/>
<feature type="region of interest" description="Disordered" evidence="1">
    <location>
        <begin position="299"/>
        <end position="341"/>
    </location>
</feature>
<accession>A0ABM4FU25</accession>
<feature type="region of interest" description="Disordered" evidence="1">
    <location>
        <begin position="237"/>
        <end position="284"/>
    </location>
</feature>
<sequence length="411" mass="45480">MLLQGPFCLSCVQAVLVGGLGTFFTLQEQFCLRSGKVLAVQRPVFHLSTAVDWLLGLKRPAVTLPDNVKLKWLNYRRLSWDTGFPVRVVESCVQETVLLFSSHLLKKEHVTFVFKYIGVLACKGDEAGMKFCPYLIHLLESKAGLLAALHSRPWPMDAESSGGETASAGIQSSPAHVFPRFQLTVEGKAKGKAAPRWCRWEIKALGELRSTRSSGEGHGGKLLQSQQQLALPMLPNSAAGTRQQDPAEESRASLLPPCPGSSPRTKKASKQQPPPAASSTAALAIPESCRRILQDFGREETWAPHPPAQPRRKERSVRWKRQEKPPPVEEKKAGAKLETVQPHHLSPRAAQILKSLQPYKARRETFKYIAERKRQQQAEQKQCPCTRRSCWYGTAGGSTKNVSGAKDRGPT</sequence>
<evidence type="ECO:0000259" key="2">
    <source>
        <dbReference type="Pfam" id="PF18289"/>
    </source>
</evidence>
<dbReference type="PANTHER" id="PTHR14362">
    <property type="entry name" value="COILED-COIL DOMAIN-CONTAINING PROTEIN 81"/>
    <property type="match status" value="1"/>
</dbReference>
<keyword evidence="3" id="KW-1185">Reference proteome</keyword>
<protein>
    <submittedName>
        <fullName evidence="4">Coiled-coil domain-containing protein 81-like isoform X1</fullName>
    </submittedName>
</protein>
<dbReference type="RefSeq" id="XP_067168454.1">
    <property type="nucleotide sequence ID" value="XM_067312353.1"/>
</dbReference>
<dbReference type="Proteomes" id="UP001652627">
    <property type="component" value="Chromosome 29"/>
</dbReference>
<dbReference type="InterPro" id="IPR026295">
    <property type="entry name" value="CCD81"/>
</dbReference>
<evidence type="ECO:0000313" key="3">
    <source>
        <dbReference type="Proteomes" id="UP001652627"/>
    </source>
</evidence>
<evidence type="ECO:0000256" key="1">
    <source>
        <dbReference type="SAM" id="MobiDB-lite"/>
    </source>
</evidence>
<dbReference type="GeneID" id="136994465"/>
<dbReference type="InterPro" id="IPR040673">
    <property type="entry name" value="CCDC81_HU_dom_2"/>
</dbReference>
<name>A0ABM4FU25_9AVES</name>
<feature type="compositionally biased region" description="Basic and acidic residues" evidence="1">
    <location>
        <begin position="316"/>
        <end position="335"/>
    </location>
</feature>
<dbReference type="PANTHER" id="PTHR14362:SF2">
    <property type="entry name" value="COILED-COIL DOMAIN-CONTAINING PROTEIN 81"/>
    <property type="match status" value="1"/>
</dbReference>
<gene>
    <name evidence="4" type="primary">LOC136994465</name>
</gene>